<dbReference type="Proteomes" id="UP000887565">
    <property type="component" value="Unplaced"/>
</dbReference>
<sequence>MPNKNNQGIHSMLIICTQIDKSAFEHSLEKVSAFRACMEKVLRECMYMREADRWLEHAKPTPKKWDTKESILKNIYRTDMQIYSKNRMKKK</sequence>
<evidence type="ECO:0000313" key="2">
    <source>
        <dbReference type="WBParaSite" id="nRc.2.0.1.t46090-RA"/>
    </source>
</evidence>
<organism evidence="1 2">
    <name type="scientific">Romanomermis culicivorax</name>
    <name type="common">Nematode worm</name>
    <dbReference type="NCBI Taxonomy" id="13658"/>
    <lineage>
        <taxon>Eukaryota</taxon>
        <taxon>Metazoa</taxon>
        <taxon>Ecdysozoa</taxon>
        <taxon>Nematoda</taxon>
        <taxon>Enoplea</taxon>
        <taxon>Dorylaimia</taxon>
        <taxon>Mermithida</taxon>
        <taxon>Mermithoidea</taxon>
        <taxon>Mermithidae</taxon>
        <taxon>Romanomermis</taxon>
    </lineage>
</organism>
<name>A0A915L4T1_ROMCU</name>
<keyword evidence="1" id="KW-1185">Reference proteome</keyword>
<evidence type="ECO:0000313" key="1">
    <source>
        <dbReference type="Proteomes" id="UP000887565"/>
    </source>
</evidence>
<accession>A0A915L4T1</accession>
<dbReference type="AlphaFoldDB" id="A0A915L4T1"/>
<reference evidence="2" key="1">
    <citation type="submission" date="2022-11" db="UniProtKB">
        <authorList>
            <consortium name="WormBaseParasite"/>
        </authorList>
    </citation>
    <scope>IDENTIFICATION</scope>
</reference>
<proteinExistence type="predicted"/>
<protein>
    <submittedName>
        <fullName evidence="2">Uncharacterized protein</fullName>
    </submittedName>
</protein>
<dbReference type="WBParaSite" id="nRc.2.0.1.t46090-RA">
    <property type="protein sequence ID" value="nRc.2.0.1.t46090-RA"/>
    <property type="gene ID" value="nRc.2.0.1.g46090"/>
</dbReference>